<dbReference type="Pfam" id="PF13419">
    <property type="entry name" value="HAD_2"/>
    <property type="match status" value="1"/>
</dbReference>
<organism evidence="1 2">
    <name type="scientific">Photobacterium indicum</name>
    <dbReference type="NCBI Taxonomy" id="81447"/>
    <lineage>
        <taxon>Bacteria</taxon>
        <taxon>Pseudomonadati</taxon>
        <taxon>Pseudomonadota</taxon>
        <taxon>Gammaproteobacteria</taxon>
        <taxon>Vibrionales</taxon>
        <taxon>Vibrionaceae</taxon>
        <taxon>Photobacterium</taxon>
    </lineage>
</organism>
<dbReference type="NCBIfam" id="TIGR01549">
    <property type="entry name" value="HAD-SF-IA-v1"/>
    <property type="match status" value="1"/>
</dbReference>
<dbReference type="EMBL" id="PYOC01000002">
    <property type="protein sequence ID" value="PSV48460.1"/>
    <property type="molecule type" value="Genomic_DNA"/>
</dbReference>
<dbReference type="InterPro" id="IPR041492">
    <property type="entry name" value="HAD_2"/>
</dbReference>
<keyword evidence="2" id="KW-1185">Reference proteome</keyword>
<evidence type="ECO:0000313" key="2">
    <source>
        <dbReference type="Proteomes" id="UP000241803"/>
    </source>
</evidence>
<accession>A0A2T3LAU3</accession>
<dbReference type="SUPFAM" id="SSF56784">
    <property type="entry name" value="HAD-like"/>
    <property type="match status" value="1"/>
</dbReference>
<dbReference type="GO" id="GO:0008967">
    <property type="term" value="F:phosphoglycolate phosphatase activity"/>
    <property type="evidence" value="ECO:0007669"/>
    <property type="project" value="TreeGrafter"/>
</dbReference>
<gene>
    <name evidence="1" type="ORF">C9J47_08070</name>
</gene>
<dbReference type="InterPro" id="IPR050155">
    <property type="entry name" value="HAD-like_hydrolase_sf"/>
</dbReference>
<dbReference type="GO" id="GO:0005829">
    <property type="term" value="C:cytosol"/>
    <property type="evidence" value="ECO:0007669"/>
    <property type="project" value="TreeGrafter"/>
</dbReference>
<dbReference type="InterPro" id="IPR023214">
    <property type="entry name" value="HAD_sf"/>
</dbReference>
<dbReference type="NCBIfam" id="TIGR01509">
    <property type="entry name" value="HAD-SF-IA-v3"/>
    <property type="match status" value="1"/>
</dbReference>
<keyword evidence="1" id="KW-0378">Hydrolase</keyword>
<protein>
    <submittedName>
        <fullName evidence="1">HAD family hydrolase</fullName>
    </submittedName>
</protein>
<dbReference type="InterPro" id="IPR006439">
    <property type="entry name" value="HAD-SF_hydro_IA"/>
</dbReference>
<dbReference type="Gene3D" id="3.40.50.1000">
    <property type="entry name" value="HAD superfamily/HAD-like"/>
    <property type="match status" value="1"/>
</dbReference>
<name>A0A2T3LAU3_9GAMM</name>
<proteinExistence type="predicted"/>
<evidence type="ECO:0000313" key="1">
    <source>
        <dbReference type="EMBL" id="PSV48460.1"/>
    </source>
</evidence>
<dbReference type="RefSeq" id="WP_006231209.1">
    <property type="nucleotide sequence ID" value="NZ_PYOC01000002.1"/>
</dbReference>
<dbReference type="AlphaFoldDB" id="A0A2T3LAU3"/>
<dbReference type="InterPro" id="IPR023198">
    <property type="entry name" value="PGP-like_dom2"/>
</dbReference>
<dbReference type="GO" id="GO:0006281">
    <property type="term" value="P:DNA repair"/>
    <property type="evidence" value="ECO:0007669"/>
    <property type="project" value="TreeGrafter"/>
</dbReference>
<dbReference type="SFLD" id="SFLDS00003">
    <property type="entry name" value="Haloacid_Dehalogenase"/>
    <property type="match status" value="1"/>
</dbReference>
<dbReference type="SFLD" id="SFLDG01135">
    <property type="entry name" value="C1.5.6:_HAD__Beta-PGM__Phospha"/>
    <property type="match status" value="1"/>
</dbReference>
<dbReference type="Proteomes" id="UP000241803">
    <property type="component" value="Unassembled WGS sequence"/>
</dbReference>
<dbReference type="FunFam" id="3.40.50.1000:FF:000022">
    <property type="entry name" value="Phosphoglycolate phosphatase"/>
    <property type="match status" value="1"/>
</dbReference>
<dbReference type="PANTHER" id="PTHR43434:SF24">
    <property type="entry name" value="HYDROLASE-RELATED"/>
    <property type="match status" value="1"/>
</dbReference>
<comment type="caution">
    <text evidence="1">The sequence shown here is derived from an EMBL/GenBank/DDBJ whole genome shotgun (WGS) entry which is preliminary data.</text>
</comment>
<dbReference type="PANTHER" id="PTHR43434">
    <property type="entry name" value="PHOSPHOGLYCOLATE PHOSPHATASE"/>
    <property type="match status" value="1"/>
</dbReference>
<reference evidence="1 2" key="1">
    <citation type="submission" date="2018-03" db="EMBL/GenBank/DDBJ databases">
        <title>Whole genome sequencing of Histamine producing bacteria.</title>
        <authorList>
            <person name="Butler K."/>
        </authorList>
    </citation>
    <scope>NUCLEOTIDE SEQUENCE [LARGE SCALE GENOMIC DNA]</scope>
    <source>
        <strain evidence="1 2">ATCC 19614</strain>
    </source>
</reference>
<dbReference type="SFLD" id="SFLDG01129">
    <property type="entry name" value="C1.5:_HAD__Beta-PGM__Phosphata"/>
    <property type="match status" value="1"/>
</dbReference>
<dbReference type="Gene3D" id="1.10.150.240">
    <property type="entry name" value="Putative phosphatase, domain 2"/>
    <property type="match status" value="1"/>
</dbReference>
<sequence length="221" mass="24731">MKKYKVVIFDWDGTLMNTISQIVTCMHQSAEMTDGLTSLSVNAYKQTIGLSLEATANSLYPNATDVQHTLWQQRYSELYVAADNRQDSQLYSGVVETLKLLQQQKLVLAIATGKRRRGLNRAFQHTQIQDYFAVSRCADETASKPDPLMIHEVLAELGLQPDEALMVGDSVHDMRLANNAGVDVVGITWGVDDRETLNRYNPVFVIDLIEELLMVPGLANK</sequence>
<dbReference type="InterPro" id="IPR036412">
    <property type="entry name" value="HAD-like_sf"/>
</dbReference>